<dbReference type="OrthoDB" id="2290858at2"/>
<dbReference type="Proteomes" id="UP000306420">
    <property type="component" value="Unassembled WGS sequence"/>
</dbReference>
<organism evidence="1 2">
    <name type="scientific">Ruoffia tabacinasalis</name>
    <dbReference type="NCBI Taxonomy" id="87458"/>
    <lineage>
        <taxon>Bacteria</taxon>
        <taxon>Bacillati</taxon>
        <taxon>Bacillota</taxon>
        <taxon>Bacilli</taxon>
        <taxon>Lactobacillales</taxon>
        <taxon>Aerococcaceae</taxon>
        <taxon>Ruoffia</taxon>
    </lineage>
</organism>
<dbReference type="AlphaFoldDB" id="A0A5R9EJX6"/>
<dbReference type="EMBL" id="VBSP01000002">
    <property type="protein sequence ID" value="TLQ49315.1"/>
    <property type="molecule type" value="Genomic_DNA"/>
</dbReference>
<evidence type="ECO:0000313" key="2">
    <source>
        <dbReference type="Proteomes" id="UP000306420"/>
    </source>
</evidence>
<protein>
    <recommendedName>
        <fullName evidence="3">DUF4145 domain-containing protein</fullName>
    </recommendedName>
</protein>
<reference evidence="1 2" key="1">
    <citation type="submission" date="2019-05" db="EMBL/GenBank/DDBJ databases">
        <title>The metagenome of a microbial culture collection derived from dairy environment covers the genomic content of the human microbiome.</title>
        <authorList>
            <person name="Roder T."/>
            <person name="Wuthrich D."/>
            <person name="Sattari Z."/>
            <person name="Von Ah U."/>
            <person name="Bar C."/>
            <person name="Ronchi F."/>
            <person name="Macpherson A.J."/>
            <person name="Ganal-Vonarburg S.C."/>
            <person name="Bruggmann R."/>
            <person name="Vergeres G."/>
        </authorList>
    </citation>
    <scope>NUCLEOTIDE SEQUENCE [LARGE SCALE GENOMIC DNA]</scope>
    <source>
        <strain evidence="1 2">FAM 24227</strain>
    </source>
</reference>
<evidence type="ECO:0008006" key="3">
    <source>
        <dbReference type="Google" id="ProtNLM"/>
    </source>
</evidence>
<proteinExistence type="predicted"/>
<gene>
    <name evidence="1" type="ORF">FEZ33_01400</name>
</gene>
<evidence type="ECO:0000313" key="1">
    <source>
        <dbReference type="EMBL" id="TLQ49315.1"/>
    </source>
</evidence>
<name>A0A5R9EJX6_9LACT</name>
<accession>A0A5R9EJX6</accession>
<sequence length="332" mass="39055">MSYNINSNSSFEQLEEYIKLKNPNILRETGKFIREDIEFDSFSTLKNDLLEYAKANYLYELKLLEPDESTSDIFFWYRKPVKIWCIGINDSYIGERSILNFATKNEEDAIEMIDAVQITTSTKFYKMNILQKISFLIEKNIIPDISNNIIYSSLNRIPYMGSWAEVWVEKEANNIDSLIKSPAEIIDFNKSIIRAKRYNFEEMLAVINNDQFTIEFDECLFAYNNQKWFVCAAGLGGILEHLIYLTLEKNNLIDSNFPDDATAKIYIEHLSRKPIKMKKREKTHLRSLFLIRNSVSHFNQGFTSKDQCQTLMNGIRDFFNNYYIKDFNLDDN</sequence>
<comment type="caution">
    <text evidence="1">The sequence shown here is derived from an EMBL/GenBank/DDBJ whole genome shotgun (WGS) entry which is preliminary data.</text>
</comment>
<dbReference type="RefSeq" id="WP_138403597.1">
    <property type="nucleotide sequence ID" value="NZ_VBSP01000002.1"/>
</dbReference>